<dbReference type="PANTHER" id="PTHR43744:SF12">
    <property type="entry name" value="ABC TRANSPORTER PERMEASE PROTEIN MG189-RELATED"/>
    <property type="match status" value="1"/>
</dbReference>
<dbReference type="GO" id="GO:0055085">
    <property type="term" value="P:transmembrane transport"/>
    <property type="evidence" value="ECO:0007669"/>
    <property type="project" value="InterPro"/>
</dbReference>
<dbReference type="Gene3D" id="1.10.3720.10">
    <property type="entry name" value="MetI-like"/>
    <property type="match status" value="1"/>
</dbReference>
<evidence type="ECO:0000259" key="8">
    <source>
        <dbReference type="PROSITE" id="PS50928"/>
    </source>
</evidence>
<evidence type="ECO:0000256" key="1">
    <source>
        <dbReference type="ARBA" id="ARBA00004651"/>
    </source>
</evidence>
<dbReference type="AlphaFoldDB" id="A0A1H7YLR7"/>
<feature type="domain" description="ABC transmembrane type-1" evidence="8">
    <location>
        <begin position="82"/>
        <end position="274"/>
    </location>
</feature>
<dbReference type="STRING" id="46177.SAMN05660976_05274"/>
<evidence type="ECO:0000256" key="4">
    <source>
        <dbReference type="ARBA" id="ARBA00022692"/>
    </source>
</evidence>
<protein>
    <submittedName>
        <fullName evidence="9">Multiple sugar transport system permease protein</fullName>
    </submittedName>
</protein>
<name>A0A1H7YLR7_9ACTN</name>
<keyword evidence="3" id="KW-1003">Cell membrane</keyword>
<keyword evidence="5 7" id="KW-1133">Transmembrane helix</keyword>
<feature type="transmembrane region" description="Helical" evidence="7">
    <location>
        <begin position="119"/>
        <end position="141"/>
    </location>
</feature>
<dbReference type="PROSITE" id="PS50928">
    <property type="entry name" value="ABC_TM1"/>
    <property type="match status" value="1"/>
</dbReference>
<feature type="transmembrane region" description="Helical" evidence="7">
    <location>
        <begin position="207"/>
        <end position="229"/>
    </location>
</feature>
<evidence type="ECO:0000256" key="7">
    <source>
        <dbReference type="RuleBase" id="RU363032"/>
    </source>
</evidence>
<evidence type="ECO:0000313" key="10">
    <source>
        <dbReference type="Proteomes" id="UP000198953"/>
    </source>
</evidence>
<evidence type="ECO:0000256" key="5">
    <source>
        <dbReference type="ARBA" id="ARBA00022989"/>
    </source>
</evidence>
<dbReference type="InterPro" id="IPR035906">
    <property type="entry name" value="MetI-like_sf"/>
</dbReference>
<dbReference type="CDD" id="cd06261">
    <property type="entry name" value="TM_PBP2"/>
    <property type="match status" value="1"/>
</dbReference>
<comment type="similarity">
    <text evidence="7">Belongs to the binding-protein-dependent transport system permease family.</text>
</comment>
<feature type="transmembrane region" description="Helical" evidence="7">
    <location>
        <begin position="255"/>
        <end position="274"/>
    </location>
</feature>
<keyword evidence="4 7" id="KW-0812">Transmembrane</keyword>
<evidence type="ECO:0000313" key="9">
    <source>
        <dbReference type="EMBL" id="SEM47176.1"/>
    </source>
</evidence>
<keyword evidence="10" id="KW-1185">Reference proteome</keyword>
<dbReference type="EMBL" id="FOBF01000013">
    <property type="protein sequence ID" value="SEM47176.1"/>
    <property type="molecule type" value="Genomic_DNA"/>
</dbReference>
<dbReference type="RefSeq" id="WP_201784478.1">
    <property type="nucleotide sequence ID" value="NZ_BBZG01000001.1"/>
</dbReference>
<keyword evidence="6 7" id="KW-0472">Membrane</keyword>
<organism evidence="9 10">
    <name type="scientific">Nonomuraea pusilla</name>
    <dbReference type="NCBI Taxonomy" id="46177"/>
    <lineage>
        <taxon>Bacteria</taxon>
        <taxon>Bacillati</taxon>
        <taxon>Actinomycetota</taxon>
        <taxon>Actinomycetes</taxon>
        <taxon>Streptosporangiales</taxon>
        <taxon>Streptosporangiaceae</taxon>
        <taxon>Nonomuraea</taxon>
    </lineage>
</organism>
<gene>
    <name evidence="9" type="ORF">SAMN05660976_05274</name>
</gene>
<comment type="subcellular location">
    <subcellularLocation>
        <location evidence="1 7">Cell membrane</location>
        <topology evidence="1 7">Multi-pass membrane protein</topology>
    </subcellularLocation>
</comment>
<feature type="transmembrane region" description="Helical" evidence="7">
    <location>
        <begin position="86"/>
        <end position="107"/>
    </location>
</feature>
<reference evidence="9 10" key="1">
    <citation type="submission" date="2016-10" db="EMBL/GenBank/DDBJ databases">
        <authorList>
            <person name="de Groot N.N."/>
        </authorList>
    </citation>
    <scope>NUCLEOTIDE SEQUENCE [LARGE SCALE GENOMIC DNA]</scope>
    <source>
        <strain evidence="9 10">DSM 43357</strain>
    </source>
</reference>
<dbReference type="GO" id="GO:0005886">
    <property type="term" value="C:plasma membrane"/>
    <property type="evidence" value="ECO:0007669"/>
    <property type="project" value="UniProtKB-SubCell"/>
</dbReference>
<evidence type="ECO:0000256" key="6">
    <source>
        <dbReference type="ARBA" id="ARBA00023136"/>
    </source>
</evidence>
<dbReference type="PANTHER" id="PTHR43744">
    <property type="entry name" value="ABC TRANSPORTER PERMEASE PROTEIN MG189-RELATED-RELATED"/>
    <property type="match status" value="1"/>
</dbReference>
<keyword evidence="9" id="KW-0762">Sugar transport</keyword>
<dbReference type="Pfam" id="PF00528">
    <property type="entry name" value="BPD_transp_1"/>
    <property type="match status" value="1"/>
</dbReference>
<feature type="transmembrane region" description="Helical" evidence="7">
    <location>
        <begin position="20"/>
        <end position="44"/>
    </location>
</feature>
<feature type="transmembrane region" description="Helical" evidence="7">
    <location>
        <begin position="153"/>
        <end position="173"/>
    </location>
</feature>
<evidence type="ECO:0000256" key="3">
    <source>
        <dbReference type="ARBA" id="ARBA00022475"/>
    </source>
</evidence>
<keyword evidence="2 7" id="KW-0813">Transport</keyword>
<evidence type="ECO:0000256" key="2">
    <source>
        <dbReference type="ARBA" id="ARBA00022448"/>
    </source>
</evidence>
<accession>A0A1H7YLR7</accession>
<dbReference type="Proteomes" id="UP000198953">
    <property type="component" value="Unassembled WGS sequence"/>
</dbReference>
<proteinExistence type="inferred from homology"/>
<dbReference type="SUPFAM" id="SSF161098">
    <property type="entry name" value="MetI-like"/>
    <property type="match status" value="1"/>
</dbReference>
<sequence length="288" mass="31761">MTPTVISPSARRRPSGRGWLHWSLVPFAWFLVAADILVILWMMLSSLKSTREMVLAPWSWPSEFLWSNYLEAWVAGEFGAGVLNSLVLIFASGVGCILLTAPAAYALSRFRSRLAGAHTVFFVIGLGIPAQTIFIPLYVAFDRAGLVDSIGGLTLIYIGTGVPYALFLLTAFFRSLPNELEEAAAIDGAGPGYTFWRIMFPLARSGLITIFILQAIGHWGETFFALVLLRRQTTLSLSLYNFAINMQYNGNQYNVLFAGLIILILPLLILYVVLGRRIIEGIAAGYSK</sequence>
<dbReference type="InterPro" id="IPR000515">
    <property type="entry name" value="MetI-like"/>
</dbReference>